<proteinExistence type="predicted"/>
<comment type="caution">
    <text evidence="1">The sequence shown here is derived from an EMBL/GenBank/DDBJ whole genome shotgun (WGS) entry which is preliminary data.</text>
</comment>
<reference evidence="1" key="1">
    <citation type="submission" date="2023-06" db="EMBL/GenBank/DDBJ databases">
        <title>Genomic Diversity of Vibrio spp. and Metagenomic Analysis of Pathogens in Florida Gulf Coastal Waters Following Hurricane Ian.</title>
        <authorList>
            <person name="Brumfield K.D."/>
        </authorList>
    </citation>
    <scope>NUCLEOTIDE SEQUENCE</scope>
    <source>
        <strain evidence="1">WBS2B-138</strain>
    </source>
</reference>
<evidence type="ECO:0008006" key="3">
    <source>
        <dbReference type="Google" id="ProtNLM"/>
    </source>
</evidence>
<dbReference type="AlphaFoldDB" id="A0AAW8Q0X7"/>
<protein>
    <recommendedName>
        <fullName evidence="3">DUF3883 domain-containing protein</fullName>
    </recommendedName>
</protein>
<organism evidence="1 2">
    <name type="scientific">Vibrio parahaemolyticus</name>
    <dbReference type="NCBI Taxonomy" id="670"/>
    <lineage>
        <taxon>Bacteria</taxon>
        <taxon>Pseudomonadati</taxon>
        <taxon>Pseudomonadota</taxon>
        <taxon>Gammaproteobacteria</taxon>
        <taxon>Vibrionales</taxon>
        <taxon>Vibrionaceae</taxon>
        <taxon>Vibrio</taxon>
    </lineage>
</organism>
<dbReference type="RefSeq" id="WP_311020196.1">
    <property type="nucleotide sequence ID" value="NZ_JAUHGG010000003.1"/>
</dbReference>
<sequence length="292" mass="33278">MQNVQAYGNPDSKLDECLPKSSLERIYGYVKKWRAYTDLKSPAGLKFKHLKGLDFEEIISLAAGRGVRRESMDTFKWALESYSHWIADVGTVIPFNDELKAKLAKRMTPHQFSQRSKEDHDDCGTYVLAKNKHHVSLRKILAESNHPDAAEILELWDSSLDDGSETITLNSPLISWKESEGGYSIAQRKDQFNPTIDVFRRWDAKVLNQQVTIVQIKATPWVVASEFEAYIDLDTNPVFLASLGYDFSANNETIIDHLQKRMPVVEKYNVHPKNTDLLPASVRQLTFSQGCE</sequence>
<dbReference type="EMBL" id="JAUHGG010000003">
    <property type="protein sequence ID" value="MDS1821320.1"/>
    <property type="molecule type" value="Genomic_DNA"/>
</dbReference>
<evidence type="ECO:0000313" key="1">
    <source>
        <dbReference type="EMBL" id="MDS1821320.1"/>
    </source>
</evidence>
<gene>
    <name evidence="1" type="ORF">QX249_11650</name>
</gene>
<accession>A0AAW8Q0X7</accession>
<name>A0AAW8Q0X7_VIBPH</name>
<evidence type="ECO:0000313" key="2">
    <source>
        <dbReference type="Proteomes" id="UP001253193"/>
    </source>
</evidence>
<dbReference type="Proteomes" id="UP001253193">
    <property type="component" value="Unassembled WGS sequence"/>
</dbReference>